<dbReference type="EMBL" id="CP007128">
    <property type="protein sequence ID" value="AHG91678.1"/>
    <property type="molecule type" value="Genomic_DNA"/>
</dbReference>
<dbReference type="HOGENOM" id="CLU_1123283_0_0_0"/>
<name>W0RQ94_9BACT</name>
<dbReference type="KEGG" id="gba:J421_4141"/>
<dbReference type="InParanoid" id="W0RQ94"/>
<organism evidence="1 2">
    <name type="scientific">Gemmatirosa kalamazoonensis</name>
    <dbReference type="NCBI Taxonomy" id="861299"/>
    <lineage>
        <taxon>Bacteria</taxon>
        <taxon>Pseudomonadati</taxon>
        <taxon>Gemmatimonadota</taxon>
        <taxon>Gemmatimonadia</taxon>
        <taxon>Gemmatimonadales</taxon>
        <taxon>Gemmatimonadaceae</taxon>
        <taxon>Gemmatirosa</taxon>
    </lineage>
</organism>
<dbReference type="Proteomes" id="UP000019151">
    <property type="component" value="Chromosome"/>
</dbReference>
<dbReference type="InterPro" id="IPR027417">
    <property type="entry name" value="P-loop_NTPase"/>
</dbReference>
<dbReference type="SUPFAM" id="SSF52540">
    <property type="entry name" value="P-loop containing nucleoside triphosphate hydrolases"/>
    <property type="match status" value="1"/>
</dbReference>
<reference evidence="1 2" key="1">
    <citation type="journal article" date="2014" name="Genome Announc.">
        <title>Genome Sequence and Methylome of Soil Bacterium Gemmatirosa kalamazoonensis KBS708T, a Member of the Rarely Cultivated Gemmatimonadetes Phylum.</title>
        <authorList>
            <person name="Debruyn J.M."/>
            <person name="Radosevich M."/>
            <person name="Wommack K.E."/>
            <person name="Polson S.W."/>
            <person name="Hauser L.J."/>
            <person name="Fawaz M.N."/>
            <person name="Korlach J."/>
            <person name="Tsai Y.C."/>
        </authorList>
    </citation>
    <scope>NUCLEOTIDE SEQUENCE [LARGE SCALE GENOMIC DNA]</scope>
    <source>
        <strain evidence="1 2">KBS708</strain>
    </source>
</reference>
<proteinExistence type="predicted"/>
<evidence type="ECO:0008006" key="3">
    <source>
        <dbReference type="Google" id="ProtNLM"/>
    </source>
</evidence>
<accession>W0RQ94</accession>
<dbReference type="RefSeq" id="WP_025413121.1">
    <property type="nucleotide sequence ID" value="NZ_CP007128.1"/>
</dbReference>
<keyword evidence="2" id="KW-1185">Reference proteome</keyword>
<evidence type="ECO:0000313" key="2">
    <source>
        <dbReference type="Proteomes" id="UP000019151"/>
    </source>
</evidence>
<dbReference type="STRING" id="861299.J421_4141"/>
<sequence length="247" mass="26796">MTIADGTPPVVGRGTRLRQVVEALGRAAPSVVLLNVPAGMGQTTFLGALATAATDEGWRVVHADADGEFTVARDTRPDAFAKRLRDALDVAEPSAITGGTRDFAVDASTQRPVQDPVLEALREHRDRWLLLLDGFRPSPTFAAWFRDTFVGDLLAHGRAAVVVADTDSALEPFATLPHERVTLGALDRDEVRDLFRALAPTTEPPLTAEEIEQYTEASVWRPDVVGALYRLLTLPMRPGQRSLVPTV</sequence>
<dbReference type="AlphaFoldDB" id="W0RQ94"/>
<protein>
    <recommendedName>
        <fullName evidence="3">AAA ATPase</fullName>
    </recommendedName>
</protein>
<dbReference type="Gene3D" id="3.40.50.300">
    <property type="entry name" value="P-loop containing nucleotide triphosphate hydrolases"/>
    <property type="match status" value="1"/>
</dbReference>
<evidence type="ECO:0000313" key="1">
    <source>
        <dbReference type="EMBL" id="AHG91678.1"/>
    </source>
</evidence>
<gene>
    <name evidence="1" type="ORF">J421_4141</name>
</gene>